<sequence length="61" mass="6486">MRGQDTGKGEGRSFQELFIIDFIYGKGAKKGTKPLFLYRMAQAAGGFSSAKTGTGLAVKVP</sequence>
<protein>
    <submittedName>
        <fullName evidence="1">Uncharacterized protein</fullName>
    </submittedName>
</protein>
<dbReference type="EMBL" id="VSSQ01014777">
    <property type="protein sequence ID" value="MPM54385.1"/>
    <property type="molecule type" value="Genomic_DNA"/>
</dbReference>
<dbReference type="AlphaFoldDB" id="A0A645AMD2"/>
<proteinExistence type="predicted"/>
<gene>
    <name evidence="1" type="ORF">SDC9_101163</name>
</gene>
<accession>A0A645AMD2</accession>
<comment type="caution">
    <text evidence="1">The sequence shown here is derived from an EMBL/GenBank/DDBJ whole genome shotgun (WGS) entry which is preliminary data.</text>
</comment>
<reference evidence="1" key="1">
    <citation type="submission" date="2019-08" db="EMBL/GenBank/DDBJ databases">
        <authorList>
            <person name="Kucharzyk K."/>
            <person name="Murdoch R.W."/>
            <person name="Higgins S."/>
            <person name="Loffler F."/>
        </authorList>
    </citation>
    <scope>NUCLEOTIDE SEQUENCE</scope>
</reference>
<organism evidence="1">
    <name type="scientific">bioreactor metagenome</name>
    <dbReference type="NCBI Taxonomy" id="1076179"/>
    <lineage>
        <taxon>unclassified sequences</taxon>
        <taxon>metagenomes</taxon>
        <taxon>ecological metagenomes</taxon>
    </lineage>
</organism>
<name>A0A645AMD2_9ZZZZ</name>
<evidence type="ECO:0000313" key="1">
    <source>
        <dbReference type="EMBL" id="MPM54385.1"/>
    </source>
</evidence>